<feature type="transmembrane region" description="Helical" evidence="8">
    <location>
        <begin position="354"/>
        <end position="375"/>
    </location>
</feature>
<evidence type="ECO:0000256" key="5">
    <source>
        <dbReference type="ARBA" id="ARBA00022692"/>
    </source>
</evidence>
<dbReference type="STRING" id="471514.AN477_12630"/>
<dbReference type="NCBIfam" id="TIGR00711">
    <property type="entry name" value="efflux_EmrB"/>
    <property type="match status" value="1"/>
</dbReference>
<evidence type="ECO:0000256" key="6">
    <source>
        <dbReference type="ARBA" id="ARBA00022989"/>
    </source>
</evidence>
<feature type="transmembrane region" description="Helical" evidence="8">
    <location>
        <begin position="136"/>
        <end position="159"/>
    </location>
</feature>
<dbReference type="PROSITE" id="PS50850">
    <property type="entry name" value="MFS"/>
    <property type="match status" value="1"/>
</dbReference>
<reference evidence="10 11" key="1">
    <citation type="submission" date="2015-09" db="EMBL/GenBank/DDBJ databases">
        <title>Draft genome sequence of Alicyclobacillus ferrooxydans DSM 22381.</title>
        <authorList>
            <person name="Hemp J."/>
        </authorList>
    </citation>
    <scope>NUCLEOTIDE SEQUENCE [LARGE SCALE GENOMIC DNA]</scope>
    <source>
        <strain evidence="10 11">TC-34</strain>
    </source>
</reference>
<sequence length="492" mass="51440">MTEQNARKWSILAAVTLVSFITNVDATIVVVGLPKLMQGLHITVVTGLWTITSYIITSTVFLLPAGRWSDVIGTKRIFMIGLVIFTISTALCGFANTGTMLVIYRFIQGTGAALALATATPIIVRAFPQKELGRALGINSTSWVIGSIVGPVVGGALITSFGWRSIFFVTVPFGIIGLIASAIVLKNTSAAVKAKTDWLGIITFASGLVALLLALSEGQAWGWSSAAILGLFAAAVVLLAAFVAVEMRVKQSLFDLKLLLHGHFSAGLGITMSYSIGYFATTFLLTLYLQGALHLNALDAGLLLIPLSAPQLIMGPLGGTLADRIGPARLVLAGVFLLGIGGLLLGFVGPRLSILAIVVPQLIMSAANGLAWPSLTKAVLSSAPREQAGSASGMFFTFRNVGMALSMTLALVIAELSVPPAVASQAFLGTAGVLSAHIQGALVHSTDVGFRSFVLFYLVALLLGLFLLRPHRAKQASVESQSSSVESQSSSM</sequence>
<dbReference type="InterPro" id="IPR004638">
    <property type="entry name" value="EmrB-like"/>
</dbReference>
<dbReference type="PATRIC" id="fig|471514.4.peg.1619"/>
<evidence type="ECO:0000256" key="3">
    <source>
        <dbReference type="ARBA" id="ARBA00022448"/>
    </source>
</evidence>
<dbReference type="InterPro" id="IPR036259">
    <property type="entry name" value="MFS_trans_sf"/>
</dbReference>
<feature type="transmembrane region" description="Helical" evidence="8">
    <location>
        <begin position="42"/>
        <end position="65"/>
    </location>
</feature>
<dbReference type="PANTHER" id="PTHR42718:SF9">
    <property type="entry name" value="MAJOR FACILITATOR SUPERFAMILY MULTIDRUG TRANSPORTER MFSC"/>
    <property type="match status" value="1"/>
</dbReference>
<dbReference type="Gene3D" id="1.20.1720.10">
    <property type="entry name" value="Multidrug resistance protein D"/>
    <property type="match status" value="1"/>
</dbReference>
<dbReference type="AlphaFoldDB" id="A0A0P9GR82"/>
<evidence type="ECO:0000256" key="8">
    <source>
        <dbReference type="SAM" id="Phobius"/>
    </source>
</evidence>
<feature type="transmembrane region" description="Helical" evidence="8">
    <location>
        <begin position="396"/>
        <end position="414"/>
    </location>
</feature>
<feature type="transmembrane region" description="Helical" evidence="8">
    <location>
        <begin position="77"/>
        <end position="96"/>
    </location>
</feature>
<dbReference type="GO" id="GO:0022857">
    <property type="term" value="F:transmembrane transporter activity"/>
    <property type="evidence" value="ECO:0007669"/>
    <property type="project" value="InterPro"/>
</dbReference>
<evidence type="ECO:0000256" key="2">
    <source>
        <dbReference type="ARBA" id="ARBA00008537"/>
    </source>
</evidence>
<protein>
    <submittedName>
        <fullName evidence="10">MFS transporter</fullName>
    </submittedName>
</protein>
<feature type="domain" description="Major facilitator superfamily (MFS) profile" evidence="9">
    <location>
        <begin position="11"/>
        <end position="472"/>
    </location>
</feature>
<dbReference type="CDD" id="cd17321">
    <property type="entry name" value="MFS_MMR_MDR_like"/>
    <property type="match status" value="1"/>
</dbReference>
<keyword evidence="4" id="KW-1003">Cell membrane</keyword>
<dbReference type="PANTHER" id="PTHR42718">
    <property type="entry name" value="MAJOR FACILITATOR SUPERFAMILY MULTIDRUG TRANSPORTER MFSC"/>
    <property type="match status" value="1"/>
</dbReference>
<comment type="subcellular location">
    <subcellularLocation>
        <location evidence="1">Cell membrane</location>
        <topology evidence="1">Multi-pass membrane protein</topology>
    </subcellularLocation>
</comment>
<accession>A0A0P9GR82</accession>
<evidence type="ECO:0000313" key="11">
    <source>
        <dbReference type="Proteomes" id="UP000050482"/>
    </source>
</evidence>
<dbReference type="OrthoDB" id="9816041at2"/>
<dbReference type="InterPro" id="IPR020846">
    <property type="entry name" value="MFS_dom"/>
</dbReference>
<feature type="transmembrane region" description="Helical" evidence="8">
    <location>
        <begin position="330"/>
        <end position="348"/>
    </location>
</feature>
<dbReference type="PRINTS" id="PR01036">
    <property type="entry name" value="TCRTETB"/>
</dbReference>
<feature type="transmembrane region" description="Helical" evidence="8">
    <location>
        <begin position="197"/>
        <end position="215"/>
    </location>
</feature>
<comment type="similarity">
    <text evidence="2">Belongs to the major facilitator superfamily. EmrB family.</text>
</comment>
<name>A0A0P9GR82_9BACL</name>
<feature type="transmembrane region" description="Helical" evidence="8">
    <location>
        <begin position="102"/>
        <end position="124"/>
    </location>
</feature>
<dbReference type="InterPro" id="IPR011701">
    <property type="entry name" value="MFS"/>
</dbReference>
<keyword evidence="3" id="KW-0813">Transport</keyword>
<dbReference type="SUPFAM" id="SSF103473">
    <property type="entry name" value="MFS general substrate transporter"/>
    <property type="match status" value="2"/>
</dbReference>
<feature type="transmembrane region" description="Helical" evidence="8">
    <location>
        <begin position="221"/>
        <end position="245"/>
    </location>
</feature>
<proteinExistence type="inferred from homology"/>
<feature type="transmembrane region" description="Helical" evidence="8">
    <location>
        <begin position="266"/>
        <end position="288"/>
    </location>
</feature>
<dbReference type="Proteomes" id="UP000050482">
    <property type="component" value="Unassembled WGS sequence"/>
</dbReference>
<evidence type="ECO:0000256" key="4">
    <source>
        <dbReference type="ARBA" id="ARBA00022475"/>
    </source>
</evidence>
<keyword evidence="6 8" id="KW-1133">Transmembrane helix</keyword>
<keyword evidence="5 8" id="KW-0812">Transmembrane</keyword>
<evidence type="ECO:0000259" key="9">
    <source>
        <dbReference type="PROSITE" id="PS50850"/>
    </source>
</evidence>
<feature type="transmembrane region" description="Helical" evidence="8">
    <location>
        <begin position="165"/>
        <end position="185"/>
    </location>
</feature>
<dbReference type="GO" id="GO:0005886">
    <property type="term" value="C:plasma membrane"/>
    <property type="evidence" value="ECO:0007669"/>
    <property type="project" value="UniProtKB-SubCell"/>
</dbReference>
<dbReference type="RefSeq" id="WP_054969525.1">
    <property type="nucleotide sequence ID" value="NZ_LJCO01000051.1"/>
</dbReference>
<dbReference type="Pfam" id="PF07690">
    <property type="entry name" value="MFS_1"/>
    <property type="match status" value="1"/>
</dbReference>
<keyword evidence="7 8" id="KW-0472">Membrane</keyword>
<feature type="transmembrane region" description="Helical" evidence="8">
    <location>
        <begin position="300"/>
        <end position="318"/>
    </location>
</feature>
<organism evidence="10 11">
    <name type="scientific">Alicyclobacillus ferrooxydans</name>
    <dbReference type="NCBI Taxonomy" id="471514"/>
    <lineage>
        <taxon>Bacteria</taxon>
        <taxon>Bacillati</taxon>
        <taxon>Bacillota</taxon>
        <taxon>Bacilli</taxon>
        <taxon>Bacillales</taxon>
        <taxon>Alicyclobacillaceae</taxon>
        <taxon>Alicyclobacillus</taxon>
    </lineage>
</organism>
<dbReference type="EMBL" id="LJCO01000051">
    <property type="protein sequence ID" value="KPV43432.1"/>
    <property type="molecule type" value="Genomic_DNA"/>
</dbReference>
<keyword evidence="11" id="KW-1185">Reference proteome</keyword>
<dbReference type="Gene3D" id="1.20.1250.20">
    <property type="entry name" value="MFS general substrate transporter like domains"/>
    <property type="match status" value="1"/>
</dbReference>
<evidence type="ECO:0000313" key="10">
    <source>
        <dbReference type="EMBL" id="KPV43432.1"/>
    </source>
</evidence>
<feature type="transmembrane region" description="Helical" evidence="8">
    <location>
        <begin position="448"/>
        <end position="468"/>
    </location>
</feature>
<evidence type="ECO:0000256" key="1">
    <source>
        <dbReference type="ARBA" id="ARBA00004651"/>
    </source>
</evidence>
<evidence type="ECO:0000256" key="7">
    <source>
        <dbReference type="ARBA" id="ARBA00023136"/>
    </source>
</evidence>
<gene>
    <name evidence="10" type="ORF">AN477_12630</name>
</gene>
<comment type="caution">
    <text evidence="10">The sequence shown here is derived from an EMBL/GenBank/DDBJ whole genome shotgun (WGS) entry which is preliminary data.</text>
</comment>